<organism evidence="1 2">
    <name type="scientific">Trifolium medium</name>
    <dbReference type="NCBI Taxonomy" id="97028"/>
    <lineage>
        <taxon>Eukaryota</taxon>
        <taxon>Viridiplantae</taxon>
        <taxon>Streptophyta</taxon>
        <taxon>Embryophyta</taxon>
        <taxon>Tracheophyta</taxon>
        <taxon>Spermatophyta</taxon>
        <taxon>Magnoliopsida</taxon>
        <taxon>eudicotyledons</taxon>
        <taxon>Gunneridae</taxon>
        <taxon>Pentapetalae</taxon>
        <taxon>rosids</taxon>
        <taxon>fabids</taxon>
        <taxon>Fabales</taxon>
        <taxon>Fabaceae</taxon>
        <taxon>Papilionoideae</taxon>
        <taxon>50 kb inversion clade</taxon>
        <taxon>NPAAA clade</taxon>
        <taxon>Hologalegina</taxon>
        <taxon>IRL clade</taxon>
        <taxon>Trifolieae</taxon>
        <taxon>Trifolium</taxon>
    </lineage>
</organism>
<sequence>VLNSNVAQDLEILQQYWKQGNDTRDIMHKVYTDKEEWAASINFLKNRATASEEPIIEVVSKAKKKICRRVFRFIIPAQG</sequence>
<dbReference type="AlphaFoldDB" id="A0A392RFW0"/>
<feature type="non-terminal residue" evidence="1">
    <location>
        <position position="1"/>
    </location>
</feature>
<evidence type="ECO:0000313" key="2">
    <source>
        <dbReference type="Proteomes" id="UP000265520"/>
    </source>
</evidence>
<keyword evidence="2" id="KW-1185">Reference proteome</keyword>
<dbReference type="Proteomes" id="UP000265520">
    <property type="component" value="Unassembled WGS sequence"/>
</dbReference>
<reference evidence="1 2" key="1">
    <citation type="journal article" date="2018" name="Front. Plant Sci.">
        <title>Red Clover (Trifolium pratense) and Zigzag Clover (T. medium) - A Picture of Genomic Similarities and Differences.</title>
        <authorList>
            <person name="Dluhosova J."/>
            <person name="Istvanek J."/>
            <person name="Nedelnik J."/>
            <person name="Repkova J."/>
        </authorList>
    </citation>
    <scope>NUCLEOTIDE SEQUENCE [LARGE SCALE GENOMIC DNA]</scope>
    <source>
        <strain evidence="2">cv. 10/8</strain>
        <tissue evidence="1">Leaf</tissue>
    </source>
</reference>
<protein>
    <submittedName>
        <fullName evidence="1">DUF4283 domain protein</fullName>
    </submittedName>
</protein>
<dbReference type="EMBL" id="LXQA010213954">
    <property type="protein sequence ID" value="MCI34475.1"/>
    <property type="molecule type" value="Genomic_DNA"/>
</dbReference>
<accession>A0A392RFW0</accession>
<name>A0A392RFW0_9FABA</name>
<comment type="caution">
    <text evidence="1">The sequence shown here is derived from an EMBL/GenBank/DDBJ whole genome shotgun (WGS) entry which is preliminary data.</text>
</comment>
<proteinExistence type="predicted"/>
<evidence type="ECO:0000313" key="1">
    <source>
        <dbReference type="EMBL" id="MCI34475.1"/>
    </source>
</evidence>